<comment type="caution">
    <text evidence="2">The sequence shown here is derived from an EMBL/GenBank/DDBJ whole genome shotgun (WGS) entry which is preliminary data.</text>
</comment>
<dbReference type="OrthoDB" id="2535391at2759"/>
<reference evidence="2" key="2">
    <citation type="submission" date="2021-04" db="EMBL/GenBank/DDBJ databases">
        <title>Genome-wide patterns of bracovirus chromosomal integration into multiple host tissues during parasitism.</title>
        <authorList>
            <person name="Chebbi M.A.C."/>
        </authorList>
    </citation>
    <scope>NUCLEOTIDE SEQUENCE</scope>
    <source>
        <tissue evidence="2">Whole body</tissue>
    </source>
</reference>
<evidence type="ECO:0000313" key="2">
    <source>
        <dbReference type="EMBL" id="KAG8040004.1"/>
    </source>
</evidence>
<accession>A0A8J5R7K3</accession>
<organism evidence="2 3">
    <name type="scientific">Cotesia typhae</name>
    <dbReference type="NCBI Taxonomy" id="2053667"/>
    <lineage>
        <taxon>Eukaryota</taxon>
        <taxon>Metazoa</taxon>
        <taxon>Ecdysozoa</taxon>
        <taxon>Arthropoda</taxon>
        <taxon>Hexapoda</taxon>
        <taxon>Insecta</taxon>
        <taxon>Pterygota</taxon>
        <taxon>Neoptera</taxon>
        <taxon>Endopterygota</taxon>
        <taxon>Hymenoptera</taxon>
        <taxon>Apocrita</taxon>
        <taxon>Ichneumonoidea</taxon>
        <taxon>Braconidae</taxon>
        <taxon>Microgastrinae</taxon>
        <taxon>Cotesia</taxon>
    </lineage>
</organism>
<keyword evidence="3" id="KW-1185">Reference proteome</keyword>
<gene>
    <name evidence="2" type="ORF">G9C98_001522</name>
</gene>
<keyword evidence="1" id="KW-0175">Coiled coil</keyword>
<proteinExistence type="predicted"/>
<reference evidence="2" key="1">
    <citation type="submission" date="2020-03" db="EMBL/GenBank/DDBJ databases">
        <authorList>
            <person name="Chebbi M.A."/>
            <person name="Drezen J.M."/>
        </authorList>
    </citation>
    <scope>NUCLEOTIDE SEQUENCE</scope>
    <source>
        <tissue evidence="2">Whole body</tissue>
    </source>
</reference>
<evidence type="ECO:0000313" key="3">
    <source>
        <dbReference type="Proteomes" id="UP000729913"/>
    </source>
</evidence>
<name>A0A8J5R7K3_9HYME</name>
<feature type="coiled-coil region" evidence="1">
    <location>
        <begin position="8"/>
        <end position="35"/>
    </location>
</feature>
<evidence type="ECO:0000256" key="1">
    <source>
        <dbReference type="SAM" id="Coils"/>
    </source>
</evidence>
<dbReference type="Proteomes" id="UP000729913">
    <property type="component" value="Unassembled WGS sequence"/>
</dbReference>
<sequence>MRIVEKACWEDRKRIEREKKELQILQEKCDDLKAREVYNSHQSTSANNAQVFNFSNVDNSYQHQINSSSAQSLHVIYFSNPCHVTVTIG</sequence>
<protein>
    <submittedName>
        <fullName evidence="2">Uncharacterized protein</fullName>
    </submittedName>
</protein>
<dbReference type="EMBL" id="JAAOIC020000027">
    <property type="protein sequence ID" value="KAG8040004.1"/>
    <property type="molecule type" value="Genomic_DNA"/>
</dbReference>
<dbReference type="AlphaFoldDB" id="A0A8J5R7K3"/>